<keyword evidence="2" id="KW-1185">Reference proteome</keyword>
<proteinExistence type="predicted"/>
<dbReference type="Pfam" id="PF11240">
    <property type="entry name" value="DUF3042"/>
    <property type="match status" value="1"/>
</dbReference>
<dbReference type="Proteomes" id="UP000500741">
    <property type="component" value="Chromosome"/>
</dbReference>
<sequence>MKKFSLGMLTGIVGTIAGLAGAAKVYHKVAIEPIEKEEAQFEATEIRGARKAGNSHTPRS</sequence>
<evidence type="ECO:0000313" key="2">
    <source>
        <dbReference type="Proteomes" id="UP000500741"/>
    </source>
</evidence>
<accession>A0A6G8B1K9</accession>
<dbReference type="KEGG" id="wco:G7084_07315"/>
<dbReference type="RefSeq" id="WP_166011377.1">
    <property type="nucleotide sequence ID" value="NZ_CP049888.1"/>
</dbReference>
<dbReference type="AlphaFoldDB" id="A0A6G8B1K9"/>
<gene>
    <name evidence="1" type="ORF">G7084_07315</name>
</gene>
<name>A0A6G8B1K9_9LACO</name>
<dbReference type="EMBL" id="CP049888">
    <property type="protein sequence ID" value="QIL51112.1"/>
    <property type="molecule type" value="Genomic_DNA"/>
</dbReference>
<dbReference type="InterPro" id="IPR021402">
    <property type="entry name" value="DUF3042"/>
</dbReference>
<evidence type="ECO:0000313" key="1">
    <source>
        <dbReference type="EMBL" id="QIL51112.1"/>
    </source>
</evidence>
<organism evidence="1 2">
    <name type="scientific">Weissella coleopterorum</name>
    <dbReference type="NCBI Taxonomy" id="2714949"/>
    <lineage>
        <taxon>Bacteria</taxon>
        <taxon>Bacillati</taxon>
        <taxon>Bacillota</taxon>
        <taxon>Bacilli</taxon>
        <taxon>Lactobacillales</taxon>
        <taxon>Lactobacillaceae</taxon>
        <taxon>Weissella</taxon>
    </lineage>
</organism>
<protein>
    <submittedName>
        <fullName evidence="1">DUF3042 family protein</fullName>
    </submittedName>
</protein>
<reference evidence="1 2" key="1">
    <citation type="submission" date="2020-03" db="EMBL/GenBank/DDBJ databases">
        <title>Weissella sp. nov., isolated from Cybister lewisianus.</title>
        <authorList>
            <person name="Hyun D.-W."/>
            <person name="Bae J.-W."/>
        </authorList>
    </citation>
    <scope>NUCLEOTIDE SEQUENCE [LARGE SCALE GENOMIC DNA]</scope>
    <source>
        <strain evidence="1 2">HDW19</strain>
    </source>
</reference>